<dbReference type="InterPro" id="IPR027417">
    <property type="entry name" value="P-loop_NTPase"/>
</dbReference>
<dbReference type="PATRIC" id="fig|1321816.3.peg.819"/>
<organism evidence="9 10">
    <name type="scientific">Alloscardovia omnicolens F0580</name>
    <dbReference type="NCBI Taxonomy" id="1321816"/>
    <lineage>
        <taxon>Bacteria</taxon>
        <taxon>Bacillati</taxon>
        <taxon>Actinomycetota</taxon>
        <taxon>Actinomycetes</taxon>
        <taxon>Bifidobacteriales</taxon>
        <taxon>Bifidobacteriaceae</taxon>
        <taxon>Alloscardovia</taxon>
    </lineage>
</organism>
<dbReference type="HOGENOM" id="CLU_052338_0_0_11"/>
<feature type="domain" description="DNA polymerase III delta subunit-like C-terminal" evidence="8">
    <location>
        <begin position="202"/>
        <end position="310"/>
    </location>
</feature>
<evidence type="ECO:0000313" key="10">
    <source>
        <dbReference type="Proteomes" id="UP000016519"/>
    </source>
</evidence>
<dbReference type="PANTHER" id="PTHR34388:SF1">
    <property type="entry name" value="DNA POLYMERASE III SUBUNIT DELTA"/>
    <property type="match status" value="1"/>
</dbReference>
<comment type="similarity">
    <text evidence="6">Belongs to the DNA polymerase HolA subunit family.</text>
</comment>
<evidence type="ECO:0000259" key="8">
    <source>
        <dbReference type="Pfam" id="PF21694"/>
    </source>
</evidence>
<dbReference type="EC" id="2.7.7.7" evidence="1"/>
<evidence type="ECO:0000256" key="1">
    <source>
        <dbReference type="ARBA" id="ARBA00012417"/>
    </source>
</evidence>
<dbReference type="GO" id="GO:0009360">
    <property type="term" value="C:DNA polymerase III complex"/>
    <property type="evidence" value="ECO:0007669"/>
    <property type="project" value="TreeGrafter"/>
</dbReference>
<dbReference type="InterPro" id="IPR008921">
    <property type="entry name" value="DNA_pol3_clamp-load_cplx_C"/>
</dbReference>
<dbReference type="EMBL" id="AWSI01000024">
    <property type="protein sequence ID" value="ERH30727.1"/>
    <property type="molecule type" value="Genomic_DNA"/>
</dbReference>
<dbReference type="NCBIfam" id="TIGR01128">
    <property type="entry name" value="holA"/>
    <property type="match status" value="1"/>
</dbReference>
<dbReference type="PANTHER" id="PTHR34388">
    <property type="entry name" value="DNA POLYMERASE III SUBUNIT DELTA"/>
    <property type="match status" value="1"/>
</dbReference>
<accession>U1SJ90</accession>
<dbReference type="InterPro" id="IPR048466">
    <property type="entry name" value="DNA_pol3_delta-like_C"/>
</dbReference>
<dbReference type="Proteomes" id="UP000016519">
    <property type="component" value="Unassembled WGS sequence"/>
</dbReference>
<evidence type="ECO:0000256" key="4">
    <source>
        <dbReference type="ARBA" id="ARBA00022705"/>
    </source>
</evidence>
<evidence type="ECO:0000256" key="2">
    <source>
        <dbReference type="ARBA" id="ARBA00022679"/>
    </source>
</evidence>
<name>U1SJ90_9BIFI</name>
<evidence type="ECO:0000256" key="5">
    <source>
        <dbReference type="ARBA" id="ARBA00022932"/>
    </source>
</evidence>
<dbReference type="Gene3D" id="3.40.50.300">
    <property type="entry name" value="P-loop containing nucleotide triphosphate hydrolases"/>
    <property type="match status" value="1"/>
</dbReference>
<evidence type="ECO:0000313" key="9">
    <source>
        <dbReference type="EMBL" id="ERH30727.1"/>
    </source>
</evidence>
<keyword evidence="5" id="KW-0239">DNA-directed DNA polymerase</keyword>
<protein>
    <recommendedName>
        <fullName evidence="1">DNA-directed DNA polymerase</fullName>
        <ecNumber evidence="1">2.7.7.7</ecNumber>
    </recommendedName>
</protein>
<keyword evidence="2" id="KW-0808">Transferase</keyword>
<reference evidence="9 10" key="1">
    <citation type="submission" date="2013-08" db="EMBL/GenBank/DDBJ databases">
        <authorList>
            <person name="Weinstock G."/>
            <person name="Sodergren E."/>
            <person name="Wylie T."/>
            <person name="Fulton L."/>
            <person name="Fulton R."/>
            <person name="Fronick C."/>
            <person name="O'Laughlin M."/>
            <person name="Godfrey J."/>
            <person name="Miner T."/>
            <person name="Herter B."/>
            <person name="Appelbaum E."/>
            <person name="Cordes M."/>
            <person name="Lek S."/>
            <person name="Wollam A."/>
            <person name="Pepin K.H."/>
            <person name="Palsikar V.B."/>
            <person name="Mitreva M."/>
            <person name="Wilson R.K."/>
        </authorList>
    </citation>
    <scope>NUCLEOTIDE SEQUENCE [LARGE SCALE GENOMIC DNA]</scope>
    <source>
        <strain evidence="9 10">F0580</strain>
    </source>
</reference>
<dbReference type="InterPro" id="IPR005790">
    <property type="entry name" value="DNA_polIII_delta"/>
</dbReference>
<dbReference type="GO" id="GO:0006261">
    <property type="term" value="P:DNA-templated DNA replication"/>
    <property type="evidence" value="ECO:0007669"/>
    <property type="project" value="TreeGrafter"/>
</dbReference>
<dbReference type="SUPFAM" id="SSF48019">
    <property type="entry name" value="post-AAA+ oligomerization domain-like"/>
    <property type="match status" value="1"/>
</dbReference>
<gene>
    <name evidence="9" type="ORF">HMPREF9244_00924</name>
</gene>
<evidence type="ECO:0000256" key="7">
    <source>
        <dbReference type="ARBA" id="ARBA00049244"/>
    </source>
</evidence>
<comment type="catalytic activity">
    <reaction evidence="7">
        <text>DNA(n) + a 2'-deoxyribonucleoside 5'-triphosphate = DNA(n+1) + diphosphate</text>
        <dbReference type="Rhea" id="RHEA:22508"/>
        <dbReference type="Rhea" id="RHEA-COMP:17339"/>
        <dbReference type="Rhea" id="RHEA-COMP:17340"/>
        <dbReference type="ChEBI" id="CHEBI:33019"/>
        <dbReference type="ChEBI" id="CHEBI:61560"/>
        <dbReference type="ChEBI" id="CHEBI:173112"/>
        <dbReference type="EC" id="2.7.7.7"/>
    </reaction>
</comment>
<dbReference type="Pfam" id="PF21694">
    <property type="entry name" value="DNA_pol3_delta_C"/>
    <property type="match status" value="1"/>
</dbReference>
<comment type="caution">
    <text evidence="9">The sequence shown here is derived from an EMBL/GenBank/DDBJ whole genome shotgun (WGS) entry which is preliminary data.</text>
</comment>
<evidence type="ECO:0000256" key="6">
    <source>
        <dbReference type="ARBA" id="ARBA00034754"/>
    </source>
</evidence>
<sequence length="328" mass="35468">MAKSAVYVVNGGDEYLNSLTLRRLLHDISAELPHMERIEMDAAHTDAYGFMEAVSPSLLSDGAIVRVDNLENSTDDFLKILEKYTEDHKQRSIGDSVVICRKNAGQKGSGIVNRLKKAGAEIIDIAQLKKEKDYRSFITGECERYGRYMTADAMTLLSGVLAGKTGEIAAMCKQLCMDFDENPITVTSVSQYMVNNPQVSGFEVSDKAMAGNLAGAIVDMRNSVAQGMAPIAIIGVLASHLRSIAKVAAVESGQISQAEAGLTNTWLYNKAKRNLRGWNSAGLARAIQMCAWADEQCKSSGGDPVYALEKTLECITTHGTAIVEGMNS</sequence>
<dbReference type="STRING" id="419015.HMPREF3214_00615"/>
<dbReference type="Gene3D" id="1.20.272.10">
    <property type="match status" value="1"/>
</dbReference>
<dbReference type="GO" id="GO:0003887">
    <property type="term" value="F:DNA-directed DNA polymerase activity"/>
    <property type="evidence" value="ECO:0007669"/>
    <property type="project" value="UniProtKB-KW"/>
</dbReference>
<dbReference type="RefSeq" id="WP_021618054.1">
    <property type="nucleotide sequence ID" value="NZ_KE952644.1"/>
</dbReference>
<keyword evidence="10" id="KW-1185">Reference proteome</keyword>
<proteinExistence type="inferred from homology"/>
<keyword evidence="3" id="KW-0548">Nucleotidyltransferase</keyword>
<evidence type="ECO:0000256" key="3">
    <source>
        <dbReference type="ARBA" id="ARBA00022695"/>
    </source>
</evidence>
<dbReference type="GO" id="GO:0003677">
    <property type="term" value="F:DNA binding"/>
    <property type="evidence" value="ECO:0007669"/>
    <property type="project" value="InterPro"/>
</dbReference>
<keyword evidence="4" id="KW-0235">DNA replication</keyword>
<dbReference type="AlphaFoldDB" id="U1SJ90"/>